<comment type="caution">
    <text evidence="1">The sequence shown here is derived from an EMBL/GenBank/DDBJ whole genome shotgun (WGS) entry which is preliminary data.</text>
</comment>
<protein>
    <submittedName>
        <fullName evidence="1">Mog1p/PsbP-like protein</fullName>
    </submittedName>
</protein>
<evidence type="ECO:0000313" key="2">
    <source>
        <dbReference type="Proteomes" id="UP000799755"/>
    </source>
</evidence>
<keyword evidence="2" id="KW-1185">Reference proteome</keyword>
<sequence length="186" mass="20896">MSFKSPELYGGAITVELPAGFVDASGIRQIPDHQEVYLDSNSYSSIVFDILERVEKPDDEAALQYHFADLIEGTGDETNVLGQGKATMLKMPNKPVYSLNYIQTPPRPDSAHHRKTPDFVSIHLLLLRLEEQATDITITINVPHYSGEYVKAREGEPTQLMKDGETVKQKILESFEIKDWGLFGEN</sequence>
<name>A0ACB6QIH2_9PLEO</name>
<reference evidence="1" key="1">
    <citation type="journal article" date="2020" name="Stud. Mycol.">
        <title>101 Dothideomycetes genomes: a test case for predicting lifestyles and emergence of pathogens.</title>
        <authorList>
            <person name="Haridas S."/>
            <person name="Albert R."/>
            <person name="Binder M."/>
            <person name="Bloem J."/>
            <person name="Labutti K."/>
            <person name="Salamov A."/>
            <person name="Andreopoulos B."/>
            <person name="Baker S."/>
            <person name="Barry K."/>
            <person name="Bills G."/>
            <person name="Bluhm B."/>
            <person name="Cannon C."/>
            <person name="Castanera R."/>
            <person name="Culley D."/>
            <person name="Daum C."/>
            <person name="Ezra D."/>
            <person name="Gonzalez J."/>
            <person name="Henrissat B."/>
            <person name="Kuo A."/>
            <person name="Liang C."/>
            <person name="Lipzen A."/>
            <person name="Lutzoni F."/>
            <person name="Magnuson J."/>
            <person name="Mondo S."/>
            <person name="Nolan M."/>
            <person name="Ohm R."/>
            <person name="Pangilinan J."/>
            <person name="Park H.-J."/>
            <person name="Ramirez L."/>
            <person name="Alfaro M."/>
            <person name="Sun H."/>
            <person name="Tritt A."/>
            <person name="Yoshinaga Y."/>
            <person name="Zwiers L.-H."/>
            <person name="Turgeon B."/>
            <person name="Goodwin S."/>
            <person name="Spatafora J."/>
            <person name="Crous P."/>
            <person name="Grigoriev I."/>
        </authorList>
    </citation>
    <scope>NUCLEOTIDE SEQUENCE</scope>
    <source>
        <strain evidence="1">ATCC 200398</strain>
    </source>
</reference>
<dbReference type="Proteomes" id="UP000799755">
    <property type="component" value="Unassembled WGS sequence"/>
</dbReference>
<dbReference type="EMBL" id="MU003523">
    <property type="protein sequence ID" value="KAF2466798.1"/>
    <property type="molecule type" value="Genomic_DNA"/>
</dbReference>
<gene>
    <name evidence="1" type="ORF">BDR25DRAFT_268284</name>
</gene>
<organism evidence="1 2">
    <name type="scientific">Lindgomyces ingoldianus</name>
    <dbReference type="NCBI Taxonomy" id="673940"/>
    <lineage>
        <taxon>Eukaryota</taxon>
        <taxon>Fungi</taxon>
        <taxon>Dikarya</taxon>
        <taxon>Ascomycota</taxon>
        <taxon>Pezizomycotina</taxon>
        <taxon>Dothideomycetes</taxon>
        <taxon>Pleosporomycetidae</taxon>
        <taxon>Pleosporales</taxon>
        <taxon>Lindgomycetaceae</taxon>
        <taxon>Lindgomyces</taxon>
    </lineage>
</organism>
<accession>A0ACB6QIH2</accession>
<evidence type="ECO:0000313" key="1">
    <source>
        <dbReference type="EMBL" id="KAF2466798.1"/>
    </source>
</evidence>
<proteinExistence type="predicted"/>